<proteinExistence type="predicted"/>
<reference evidence="2" key="1">
    <citation type="submission" date="2018-10" db="EMBL/GenBank/DDBJ databases">
        <title>FDA dAtabase for Regulatory Grade micrObial Sequences (FDA-ARGOS): Supporting development and validation of Infectious Disease Dx tests.</title>
        <authorList>
            <person name="Minogue T."/>
            <person name="Wolcott M."/>
            <person name="Wasieloski L."/>
            <person name="Aguilar W."/>
            <person name="Moore D."/>
            <person name="Tallon L."/>
            <person name="Sadzewicz L."/>
            <person name="Sengamalay N."/>
            <person name="Ott S."/>
            <person name="Godinez A."/>
            <person name="Nagaraj S."/>
            <person name="Vavikolanu K."/>
            <person name="Vyas G."/>
            <person name="Nadendla S."/>
            <person name="George J."/>
            <person name="Sichtig H."/>
        </authorList>
    </citation>
    <scope>NUCLEOTIDE SEQUENCE [LARGE SCALE GENOMIC DNA]</scope>
    <source>
        <strain evidence="2">FDAARGOS_343</strain>
    </source>
</reference>
<comment type="caution">
    <text evidence="1">The sequence shown here is derived from an EMBL/GenBank/DDBJ whole genome shotgun (WGS) entry which is preliminary data.</text>
</comment>
<evidence type="ECO:0000313" key="2">
    <source>
        <dbReference type="Proteomes" id="UP000319837"/>
    </source>
</evidence>
<dbReference type="Proteomes" id="UP000319837">
    <property type="component" value="Unassembled WGS sequence"/>
</dbReference>
<organism evidence="1 2">
    <name type="scientific">Niallia circulans</name>
    <name type="common">Bacillus circulans</name>
    <dbReference type="NCBI Taxonomy" id="1397"/>
    <lineage>
        <taxon>Bacteria</taxon>
        <taxon>Bacillati</taxon>
        <taxon>Bacillota</taxon>
        <taxon>Bacilli</taxon>
        <taxon>Bacillales</taxon>
        <taxon>Bacillaceae</taxon>
        <taxon>Niallia</taxon>
    </lineage>
</organism>
<dbReference type="EMBL" id="RIBP01000001">
    <property type="protein sequence ID" value="TRZ40062.1"/>
    <property type="molecule type" value="Genomic_DNA"/>
</dbReference>
<gene>
    <name evidence="1" type="ORF">CEQ21_03735</name>
</gene>
<dbReference type="AlphaFoldDB" id="A0A553SSV1"/>
<evidence type="ECO:0000313" key="1">
    <source>
        <dbReference type="EMBL" id="TRZ40062.1"/>
    </source>
</evidence>
<sequence>MGFSNIYNLIQTEFKVIQWEKDSICVAPKRGESYPETTIKLTFNKVSNQYDLYEKIRGQEYKVDAFSDEYKSVLALYIFSKSKFEVRKYDANVQAEIEGEDSLNDVQRILKTHLDEKYYSFLELKPDRVILEKGTNDRYNVLFLGKNDSKIYIDKSRKLNSAAVVLYNFSIKLSQFYDLIDVIDVKTDSDFLETLKELYLFG</sequence>
<protein>
    <submittedName>
        <fullName evidence="1">Uncharacterized protein</fullName>
    </submittedName>
</protein>
<accession>A0A553SSV1</accession>
<dbReference type="RefSeq" id="WP_185763478.1">
    <property type="nucleotide sequence ID" value="NZ_RIBP01000001.1"/>
</dbReference>
<name>A0A553SSV1_NIACI</name>